<dbReference type="Proteomes" id="UP001242368">
    <property type="component" value="Unassembled WGS sequence"/>
</dbReference>
<keyword evidence="2" id="KW-1185">Reference proteome</keyword>
<organism evidence="1 2">
    <name type="scientific">Paenimyroides ceti</name>
    <dbReference type="NCBI Taxonomy" id="395087"/>
    <lineage>
        <taxon>Bacteria</taxon>
        <taxon>Pseudomonadati</taxon>
        <taxon>Bacteroidota</taxon>
        <taxon>Flavobacteriia</taxon>
        <taxon>Flavobacteriales</taxon>
        <taxon>Flavobacteriaceae</taxon>
        <taxon>Paenimyroides</taxon>
    </lineage>
</organism>
<dbReference type="RefSeq" id="WP_290365449.1">
    <property type="nucleotide sequence ID" value="NZ_JAUFQU010000078.1"/>
</dbReference>
<gene>
    <name evidence="1" type="ORF">QW060_25440</name>
</gene>
<comment type="caution">
    <text evidence="1">The sequence shown here is derived from an EMBL/GenBank/DDBJ whole genome shotgun (WGS) entry which is preliminary data.</text>
</comment>
<reference evidence="2" key="1">
    <citation type="journal article" date="2019" name="Int. J. Syst. Evol. Microbiol.">
        <title>The Global Catalogue of Microorganisms (GCM) 10K type strain sequencing project: providing services to taxonomists for standard genome sequencing and annotation.</title>
        <authorList>
            <consortium name="The Broad Institute Genomics Platform"/>
            <consortium name="The Broad Institute Genome Sequencing Center for Infectious Disease"/>
            <person name="Wu L."/>
            <person name="Ma J."/>
        </authorList>
    </citation>
    <scope>NUCLEOTIDE SEQUENCE [LARGE SCALE GENOMIC DNA]</scope>
    <source>
        <strain evidence="2">CECT 7184</strain>
    </source>
</reference>
<protein>
    <submittedName>
        <fullName evidence="1">Uncharacterized protein</fullName>
    </submittedName>
</protein>
<name>A0ABT8D425_9FLAO</name>
<sequence length="41" mass="5020">MRYSLYEAQEKEVPYAMKYILSIRILQSNPFAFLKEQMYLL</sequence>
<proteinExistence type="predicted"/>
<evidence type="ECO:0000313" key="2">
    <source>
        <dbReference type="Proteomes" id="UP001242368"/>
    </source>
</evidence>
<accession>A0ABT8D425</accession>
<evidence type="ECO:0000313" key="1">
    <source>
        <dbReference type="EMBL" id="MDN3710215.1"/>
    </source>
</evidence>
<dbReference type="EMBL" id="JAUFQU010000078">
    <property type="protein sequence ID" value="MDN3710215.1"/>
    <property type="molecule type" value="Genomic_DNA"/>
</dbReference>